<proteinExistence type="predicted"/>
<dbReference type="EMBL" id="QXGB01001484">
    <property type="protein sequence ID" value="KAE9190051.1"/>
    <property type="molecule type" value="Genomic_DNA"/>
</dbReference>
<keyword evidence="3" id="KW-1185">Reference proteome</keyword>
<name>A0A6A3WS00_9STRA</name>
<evidence type="ECO:0000313" key="1">
    <source>
        <dbReference type="EMBL" id="KAE9089580.1"/>
    </source>
</evidence>
<gene>
    <name evidence="2" type="ORF">PF005_g19409</name>
    <name evidence="1" type="ORF">PF007_g19546</name>
</gene>
<dbReference type="EMBL" id="QXFZ01001491">
    <property type="protein sequence ID" value="KAE9089580.1"/>
    <property type="molecule type" value="Genomic_DNA"/>
</dbReference>
<dbReference type="Proteomes" id="UP000441208">
    <property type="component" value="Unassembled WGS sequence"/>
</dbReference>
<organism evidence="2 3">
    <name type="scientific">Phytophthora fragariae</name>
    <dbReference type="NCBI Taxonomy" id="53985"/>
    <lineage>
        <taxon>Eukaryota</taxon>
        <taxon>Sar</taxon>
        <taxon>Stramenopiles</taxon>
        <taxon>Oomycota</taxon>
        <taxon>Peronosporomycetes</taxon>
        <taxon>Peronosporales</taxon>
        <taxon>Peronosporaceae</taxon>
        <taxon>Phytophthora</taxon>
    </lineage>
</organism>
<protein>
    <submittedName>
        <fullName evidence="2">Uncharacterized protein</fullName>
    </submittedName>
</protein>
<evidence type="ECO:0000313" key="2">
    <source>
        <dbReference type="EMBL" id="KAE9190051.1"/>
    </source>
</evidence>
<evidence type="ECO:0000313" key="4">
    <source>
        <dbReference type="Proteomes" id="UP000441208"/>
    </source>
</evidence>
<accession>A0A6A3WS00</accession>
<dbReference type="AlphaFoldDB" id="A0A6A3WS00"/>
<reference evidence="3 4" key="1">
    <citation type="submission" date="2018-08" db="EMBL/GenBank/DDBJ databases">
        <title>Genomic investigation of the strawberry pathogen Phytophthora fragariae indicates pathogenicity is determined by transcriptional variation in three key races.</title>
        <authorList>
            <person name="Adams T.M."/>
            <person name="Armitage A.D."/>
            <person name="Sobczyk M.K."/>
            <person name="Bates H.J."/>
            <person name="Dunwell J.M."/>
            <person name="Nellist C.F."/>
            <person name="Harrison R.J."/>
        </authorList>
    </citation>
    <scope>NUCLEOTIDE SEQUENCE [LARGE SCALE GENOMIC DNA]</scope>
    <source>
        <strain evidence="2 3">NOV-27</strain>
        <strain evidence="1 4">NOV-71</strain>
    </source>
</reference>
<dbReference type="Proteomes" id="UP000433483">
    <property type="component" value="Unassembled WGS sequence"/>
</dbReference>
<comment type="caution">
    <text evidence="2">The sequence shown here is derived from an EMBL/GenBank/DDBJ whole genome shotgun (WGS) entry which is preliminary data.</text>
</comment>
<evidence type="ECO:0000313" key="3">
    <source>
        <dbReference type="Proteomes" id="UP000433483"/>
    </source>
</evidence>
<sequence>MISRNQGYVRRNATTARSAQWLDGWASRGEKLSCPVAGVISVFAFFRGVRQLEAVAVLPSSEVWGNPTLPSSRLPAPLCIALGPVPVPDSQGTEQATAN</sequence>